<accession>A0A9P8T6C2</accession>
<reference evidence="1" key="2">
    <citation type="submission" date="2021-01" db="EMBL/GenBank/DDBJ databases">
        <authorList>
            <person name="Schikora-Tamarit M.A."/>
        </authorList>
    </citation>
    <scope>NUCLEOTIDE SEQUENCE</scope>
    <source>
        <strain evidence="1">CBS6075</strain>
    </source>
</reference>
<dbReference type="Gene3D" id="3.40.50.720">
    <property type="entry name" value="NAD(P)-binding Rossmann-like Domain"/>
    <property type="match status" value="1"/>
</dbReference>
<dbReference type="Proteomes" id="UP000769157">
    <property type="component" value="Unassembled WGS sequence"/>
</dbReference>
<comment type="caution">
    <text evidence="1">The sequence shown here is derived from an EMBL/GenBank/DDBJ whole genome shotgun (WGS) entry which is preliminary data.</text>
</comment>
<dbReference type="PANTHER" id="PTHR45458:SF1">
    <property type="entry name" value="SHORT CHAIN DEHYDROGENASE"/>
    <property type="match status" value="1"/>
</dbReference>
<name>A0A9P8T6C2_9ASCO</name>
<gene>
    <name evidence="1" type="ORF">OGAPHI_001692</name>
</gene>
<dbReference type="GeneID" id="70233659"/>
<dbReference type="PANTHER" id="PTHR45458">
    <property type="entry name" value="SHORT-CHAIN DEHYDROGENASE/REDUCTASE SDR"/>
    <property type="match status" value="1"/>
</dbReference>
<proteinExistence type="predicted"/>
<dbReference type="SUPFAM" id="SSF51735">
    <property type="entry name" value="NAD(P)-binding Rossmann-fold domains"/>
    <property type="match status" value="1"/>
</dbReference>
<dbReference type="InterPro" id="IPR002347">
    <property type="entry name" value="SDR_fam"/>
</dbReference>
<dbReference type="CDD" id="cd05325">
    <property type="entry name" value="carb_red_sniffer_like_SDR_c"/>
    <property type="match status" value="1"/>
</dbReference>
<reference evidence="1" key="1">
    <citation type="journal article" date="2021" name="Open Biol.">
        <title>Shared evolutionary footprints suggest mitochondrial oxidative damage underlies multiple complex I losses in fungi.</title>
        <authorList>
            <person name="Schikora-Tamarit M.A."/>
            <person name="Marcet-Houben M."/>
            <person name="Nosek J."/>
            <person name="Gabaldon T."/>
        </authorList>
    </citation>
    <scope>NUCLEOTIDE SEQUENCE</scope>
    <source>
        <strain evidence="1">CBS6075</strain>
    </source>
</reference>
<dbReference type="AlphaFoldDB" id="A0A9P8T6C2"/>
<dbReference type="OrthoDB" id="2102561at2759"/>
<sequence length="241" mass="25705">MPTYFIAGASRGIGLELAKQLSDDQNNTVIASYRSSAPELLELAKKSNVSTVVLDVDDQSSIEKLPEQLGDIAIDVAIMNAGIARSFSPVANTPRHQWIDHFVTNAVGPAMVFQQIQSLVEKAPSPKAYFVSTAAGSIQTSLPVSTSAYGASKAALNFIVRKLSEEVPKITFVALHPGMVATDMGMFAVDILSAGNDEIKSMLEGVSITPELSASQIIAAINAPIKSGRFIRVDDRLDIPF</sequence>
<evidence type="ECO:0000313" key="1">
    <source>
        <dbReference type="EMBL" id="KAH3667938.1"/>
    </source>
</evidence>
<keyword evidence="2" id="KW-1185">Reference proteome</keyword>
<dbReference type="Pfam" id="PF00106">
    <property type="entry name" value="adh_short"/>
    <property type="match status" value="1"/>
</dbReference>
<dbReference type="PRINTS" id="PR00081">
    <property type="entry name" value="GDHRDH"/>
</dbReference>
<dbReference type="RefSeq" id="XP_046062352.1">
    <property type="nucleotide sequence ID" value="XM_046202480.1"/>
</dbReference>
<protein>
    <submittedName>
        <fullName evidence="1">Uncharacterized protein</fullName>
    </submittedName>
</protein>
<dbReference type="InterPro" id="IPR036291">
    <property type="entry name" value="NAD(P)-bd_dom_sf"/>
</dbReference>
<dbReference type="EMBL" id="JAEUBE010000158">
    <property type="protein sequence ID" value="KAH3667938.1"/>
    <property type="molecule type" value="Genomic_DNA"/>
</dbReference>
<evidence type="ECO:0000313" key="2">
    <source>
        <dbReference type="Proteomes" id="UP000769157"/>
    </source>
</evidence>
<dbReference type="InterPro" id="IPR052184">
    <property type="entry name" value="SDR_enzymes"/>
</dbReference>
<dbReference type="GO" id="GO:0016616">
    <property type="term" value="F:oxidoreductase activity, acting on the CH-OH group of donors, NAD or NADP as acceptor"/>
    <property type="evidence" value="ECO:0007669"/>
    <property type="project" value="TreeGrafter"/>
</dbReference>
<organism evidence="1 2">
    <name type="scientific">Ogataea philodendri</name>
    <dbReference type="NCBI Taxonomy" id="1378263"/>
    <lineage>
        <taxon>Eukaryota</taxon>
        <taxon>Fungi</taxon>
        <taxon>Dikarya</taxon>
        <taxon>Ascomycota</taxon>
        <taxon>Saccharomycotina</taxon>
        <taxon>Pichiomycetes</taxon>
        <taxon>Pichiales</taxon>
        <taxon>Pichiaceae</taxon>
        <taxon>Ogataea</taxon>
    </lineage>
</organism>